<keyword evidence="8 13" id="KW-0547">Nucleotide-binding</keyword>
<dbReference type="InterPro" id="IPR044019">
    <property type="entry name" value="Cyanophycin_syn_N"/>
</dbReference>
<evidence type="ECO:0000256" key="3">
    <source>
        <dbReference type="ARBA" id="ARBA00011738"/>
    </source>
</evidence>
<evidence type="ECO:0000256" key="13">
    <source>
        <dbReference type="PROSITE-ProRule" id="PRU00409"/>
    </source>
</evidence>
<dbReference type="SUPFAM" id="SSF56059">
    <property type="entry name" value="Glutathione synthetase ATP-binding domain-like"/>
    <property type="match status" value="1"/>
</dbReference>
<dbReference type="GO" id="GO:0005524">
    <property type="term" value="F:ATP binding"/>
    <property type="evidence" value="ECO:0007669"/>
    <property type="project" value="UniProtKB-UniRule"/>
</dbReference>
<evidence type="ECO:0000256" key="10">
    <source>
        <dbReference type="ARBA" id="ARBA00031353"/>
    </source>
</evidence>
<reference evidence="15 16" key="1">
    <citation type="submission" date="2020-04" db="EMBL/GenBank/DDBJ databases">
        <title>Massilia sp. nov., a cold adapted bacteria isolated from Arctic soil.</title>
        <authorList>
            <person name="Son J."/>
            <person name="Ka J.-O."/>
        </authorList>
    </citation>
    <scope>NUCLEOTIDE SEQUENCE [LARGE SCALE GENOMIC DNA]</scope>
    <source>
        <strain evidence="15 16">ML15P13</strain>
    </source>
</reference>
<keyword evidence="7 15" id="KW-0436">Ligase</keyword>
<evidence type="ECO:0000256" key="8">
    <source>
        <dbReference type="ARBA" id="ARBA00022741"/>
    </source>
</evidence>
<comment type="function">
    <text evidence="1">Catalyzes the ATP-dependent polymerization of arginine and aspartate to multi-L-arginyl-poly-L-aspartic acid (cyanophycin; a water-insoluble reserve polymer).</text>
</comment>
<evidence type="ECO:0000256" key="11">
    <source>
        <dbReference type="ARBA" id="ARBA00048094"/>
    </source>
</evidence>
<evidence type="ECO:0000256" key="1">
    <source>
        <dbReference type="ARBA" id="ARBA00003184"/>
    </source>
</evidence>
<dbReference type="RefSeq" id="WP_171081796.1">
    <property type="nucleotide sequence ID" value="NZ_JABAIV010000001.1"/>
</dbReference>
<dbReference type="EMBL" id="JABAIV010000001">
    <property type="protein sequence ID" value="NNG22442.1"/>
    <property type="molecule type" value="Genomic_DNA"/>
</dbReference>
<dbReference type="PANTHER" id="PTHR23135">
    <property type="entry name" value="MUR LIGASE FAMILY MEMBER"/>
    <property type="match status" value="1"/>
</dbReference>
<dbReference type="GO" id="GO:0071160">
    <property type="term" value="F:cyanophycin synthetase activity (L-aspartate-adding)"/>
    <property type="evidence" value="ECO:0007669"/>
    <property type="project" value="UniProtKB-EC"/>
</dbReference>
<dbReference type="NCBIfam" id="TIGR02068">
    <property type="entry name" value="cya_phycin_syn"/>
    <property type="match status" value="1"/>
</dbReference>
<feature type="domain" description="ATP-grasp" evidence="14">
    <location>
        <begin position="209"/>
        <end position="462"/>
    </location>
</feature>
<evidence type="ECO:0000313" key="16">
    <source>
        <dbReference type="Proteomes" id="UP000533905"/>
    </source>
</evidence>
<protein>
    <recommendedName>
        <fullName evidence="6">Cyanophycin synthetase</fullName>
        <ecNumber evidence="5">6.3.2.29</ecNumber>
        <ecNumber evidence="4">6.3.2.30</ecNumber>
    </recommendedName>
    <alternativeName>
        <fullName evidence="10">Cyanophycin synthase</fullName>
    </alternativeName>
</protein>
<dbReference type="InterPro" id="IPR036565">
    <property type="entry name" value="Mur-like_cat_sf"/>
</dbReference>
<comment type="catalytic activity">
    <reaction evidence="11">
        <text>[L-4-(L-arginin-2-N-yl)aspartate](n)-L-aspartate + L-arginine + ATP = [L-4-(L-arginin-2-N-yl)aspartate](n+1) + ADP + phosphate + H(+)</text>
        <dbReference type="Rhea" id="RHEA:23888"/>
        <dbReference type="Rhea" id="RHEA-COMP:13732"/>
        <dbReference type="Rhea" id="RHEA-COMP:13733"/>
        <dbReference type="ChEBI" id="CHEBI:15378"/>
        <dbReference type="ChEBI" id="CHEBI:30616"/>
        <dbReference type="ChEBI" id="CHEBI:32682"/>
        <dbReference type="ChEBI" id="CHEBI:43474"/>
        <dbReference type="ChEBI" id="CHEBI:137986"/>
        <dbReference type="ChEBI" id="CHEBI:137990"/>
        <dbReference type="ChEBI" id="CHEBI:456216"/>
        <dbReference type="EC" id="6.3.2.30"/>
    </reaction>
</comment>
<sequence length="856" mass="91810">MEVSRVRALRGPNLWSHHTSVEAIVACTLDEESIATLSGFEARLRARFPQVGYLQPTGHDDTVSMAQVLERVALSLQAEAGCPVTFSRTTATLERGIYQVVVEYSEEDVGRLAMQLAQQLCEAARNDTVFDLAAALVRLRDVDEDVRLGPSTGSIVQAAVARNIPFRRLTEGSLVMFGWGSRQRRIQAAEIDATGAIAETIAQDKELTKKLLDAAGVPVPQGRSVSDPDDAWAAAQEIGLPVVIKPKDGNQGKGVTVNVTTKEQLTAGFHTASEFRDDILVERYLPGYDYRLLVIGDKLVAAARRDPPYVVGDGVHTVRELVEQVNRDPRRGEGHSTSLTKIRFDDIALATLAARGMDADSKPDQGQRVVLRNNANLSTGGTATDVTDDVHPEVAERCIAAAHMVGLDICGVDLVCDSVLKPIEEQNGGIVEVNAAPGLRMHLSPSFGKSRPIGEAIVSTLFADGDDGRIPVVAVTGTNGKTTTVRLIAHLLTAAGLRTGMTNTDGVYIEGRRIDSGDCSGPRSARNVLLHPDVDAAVFETARGGLLREGLAFDRCQVAVVTNIGAGDHLGLNYITTLEDLAVLKRVIVQNVAVGGMAVLNAADPVVAAMAENTHGDVTFFALDVNNPLMSMHRAQGRRVVFVEDGQLVAAQGKIEHRVPLAEVPITRGGAVGFQVENVMASVAAAWAVDIAWDAIRVGLRTFVGESDNAPGRFNVFDYRGATVIADYGHNPDAIAALVNAVEAMPAKRRSVVISGAGDRRDQDISQQTEILGRAFDDVLLYQDQCQRGRPDGEVVALLRRGLDGATRTSHIEEINGEFVAIDRALSRLEAGDLCLILIDQVDEALAHITRRVAEG</sequence>
<evidence type="ECO:0000256" key="4">
    <source>
        <dbReference type="ARBA" id="ARBA00012968"/>
    </source>
</evidence>
<comment type="similarity">
    <text evidence="2">In the C-terminal section; belongs to the MurCDEF family.</text>
</comment>
<dbReference type="Pfam" id="PF18921">
    <property type="entry name" value="Cyanophycin_syn"/>
    <property type="match status" value="1"/>
</dbReference>
<dbReference type="GO" id="GO:0004326">
    <property type="term" value="F:tetrahydrofolylpolyglutamate synthase activity"/>
    <property type="evidence" value="ECO:0007669"/>
    <property type="project" value="InterPro"/>
</dbReference>
<dbReference type="InterPro" id="IPR018109">
    <property type="entry name" value="Folylpolyglutamate_synth_CS"/>
</dbReference>
<dbReference type="GO" id="GO:0071161">
    <property type="term" value="F:cyanophycin synthetase activity (L-arginine-adding)"/>
    <property type="evidence" value="ECO:0007669"/>
    <property type="project" value="UniProtKB-EC"/>
</dbReference>
<evidence type="ECO:0000256" key="7">
    <source>
        <dbReference type="ARBA" id="ARBA00022598"/>
    </source>
</evidence>
<dbReference type="SUPFAM" id="SSF53244">
    <property type="entry name" value="MurD-like peptide ligases, peptide-binding domain"/>
    <property type="match status" value="1"/>
</dbReference>
<dbReference type="InterPro" id="IPR011761">
    <property type="entry name" value="ATP-grasp"/>
</dbReference>
<dbReference type="InterPro" id="IPR004101">
    <property type="entry name" value="Mur_ligase_C"/>
</dbReference>
<dbReference type="GO" id="GO:0046872">
    <property type="term" value="F:metal ion binding"/>
    <property type="evidence" value="ECO:0007669"/>
    <property type="project" value="InterPro"/>
</dbReference>
<dbReference type="Pfam" id="PF08245">
    <property type="entry name" value="Mur_ligase_M"/>
    <property type="match status" value="1"/>
</dbReference>
<dbReference type="InterPro" id="IPR005479">
    <property type="entry name" value="CPAse_ATP-bd"/>
</dbReference>
<keyword evidence="16" id="KW-1185">Reference proteome</keyword>
<dbReference type="Pfam" id="PF02786">
    <property type="entry name" value="CPSase_L_D2"/>
    <property type="match status" value="1"/>
</dbReference>
<dbReference type="EC" id="6.3.2.29" evidence="5"/>
<comment type="subunit">
    <text evidence="3">Homodimer.</text>
</comment>
<evidence type="ECO:0000256" key="2">
    <source>
        <dbReference type="ARBA" id="ARBA00009060"/>
    </source>
</evidence>
<evidence type="ECO:0000256" key="12">
    <source>
        <dbReference type="ARBA" id="ARBA00048425"/>
    </source>
</evidence>
<organism evidence="15 16">
    <name type="scientific">Telluria aromaticivorans</name>
    <dbReference type="NCBI Taxonomy" id="2725995"/>
    <lineage>
        <taxon>Bacteria</taxon>
        <taxon>Pseudomonadati</taxon>
        <taxon>Pseudomonadota</taxon>
        <taxon>Betaproteobacteria</taxon>
        <taxon>Burkholderiales</taxon>
        <taxon>Oxalobacteraceae</taxon>
        <taxon>Telluria group</taxon>
        <taxon>Telluria</taxon>
    </lineage>
</organism>
<dbReference type="Gene3D" id="3.90.190.20">
    <property type="entry name" value="Mur ligase, C-terminal domain"/>
    <property type="match status" value="1"/>
</dbReference>
<dbReference type="InterPro" id="IPR013221">
    <property type="entry name" value="Mur_ligase_cen"/>
</dbReference>
<dbReference type="PROSITE" id="PS50975">
    <property type="entry name" value="ATP_GRASP"/>
    <property type="match status" value="1"/>
</dbReference>
<evidence type="ECO:0000259" key="14">
    <source>
        <dbReference type="PROSITE" id="PS50975"/>
    </source>
</evidence>
<evidence type="ECO:0000256" key="9">
    <source>
        <dbReference type="ARBA" id="ARBA00022840"/>
    </source>
</evidence>
<proteinExistence type="inferred from homology"/>
<comment type="caution">
    <text evidence="15">The sequence shown here is derived from an EMBL/GenBank/DDBJ whole genome shotgun (WGS) entry which is preliminary data.</text>
</comment>
<dbReference type="PANTHER" id="PTHR23135:SF18">
    <property type="entry name" value="CYANOPHYCIN SYNTHETASE"/>
    <property type="match status" value="1"/>
</dbReference>
<dbReference type="NCBIfam" id="NF010623">
    <property type="entry name" value="PRK14016.1"/>
    <property type="match status" value="1"/>
</dbReference>
<dbReference type="EC" id="6.3.2.30" evidence="4"/>
<evidence type="ECO:0000256" key="6">
    <source>
        <dbReference type="ARBA" id="ARBA00022036"/>
    </source>
</evidence>
<dbReference type="SMART" id="SM01209">
    <property type="entry name" value="GARS_A"/>
    <property type="match status" value="1"/>
</dbReference>
<keyword evidence="9 13" id="KW-0067">ATP-binding</keyword>
<name>A0A7Y2JWR6_9BURK</name>
<dbReference type="Proteomes" id="UP000533905">
    <property type="component" value="Unassembled WGS sequence"/>
</dbReference>
<dbReference type="SUPFAM" id="SSF53623">
    <property type="entry name" value="MurD-like peptide ligases, catalytic domain"/>
    <property type="match status" value="1"/>
</dbReference>
<dbReference type="AlphaFoldDB" id="A0A7Y2JWR6"/>
<dbReference type="InterPro" id="IPR036615">
    <property type="entry name" value="Mur_ligase_C_dom_sf"/>
</dbReference>
<dbReference type="PROSITE" id="PS01011">
    <property type="entry name" value="FOLYLPOLYGLU_SYNT_1"/>
    <property type="match status" value="1"/>
</dbReference>
<comment type="catalytic activity">
    <reaction evidence="12">
        <text>[L-4-(L-arginin-2-N-yl)aspartate](n) + L-aspartate + ATP = [L-4-(L-arginin-2-N-yl)aspartate](n)-L-aspartate + ADP + phosphate + H(+)</text>
        <dbReference type="Rhea" id="RHEA:13277"/>
        <dbReference type="Rhea" id="RHEA-COMP:13728"/>
        <dbReference type="Rhea" id="RHEA-COMP:13733"/>
        <dbReference type="ChEBI" id="CHEBI:15378"/>
        <dbReference type="ChEBI" id="CHEBI:29991"/>
        <dbReference type="ChEBI" id="CHEBI:30616"/>
        <dbReference type="ChEBI" id="CHEBI:43474"/>
        <dbReference type="ChEBI" id="CHEBI:137986"/>
        <dbReference type="ChEBI" id="CHEBI:137990"/>
        <dbReference type="ChEBI" id="CHEBI:456216"/>
        <dbReference type="EC" id="6.3.2.29"/>
    </reaction>
</comment>
<evidence type="ECO:0000313" key="15">
    <source>
        <dbReference type="EMBL" id="NNG22442.1"/>
    </source>
</evidence>
<evidence type="ECO:0000256" key="5">
    <source>
        <dbReference type="ARBA" id="ARBA00013005"/>
    </source>
</evidence>
<gene>
    <name evidence="15" type="primary">cphA</name>
    <name evidence="15" type="ORF">HGB41_05430</name>
</gene>
<accession>A0A7Y2JWR6</accession>
<dbReference type="Gene3D" id="3.30.470.20">
    <property type="entry name" value="ATP-grasp fold, B domain"/>
    <property type="match status" value="2"/>
</dbReference>
<dbReference type="Pfam" id="PF02875">
    <property type="entry name" value="Mur_ligase_C"/>
    <property type="match status" value="1"/>
</dbReference>
<dbReference type="InterPro" id="IPR011810">
    <property type="entry name" value="Cya_phycin_syn"/>
</dbReference>
<dbReference type="Gene3D" id="3.40.1190.10">
    <property type="entry name" value="Mur-like, catalytic domain"/>
    <property type="match status" value="1"/>
</dbReference>